<feature type="region of interest" description="Disordered" evidence="1">
    <location>
        <begin position="1"/>
        <end position="26"/>
    </location>
</feature>
<evidence type="ECO:0000313" key="2">
    <source>
        <dbReference type="EMBL" id="VCW76399.1"/>
    </source>
</evidence>
<feature type="compositionally biased region" description="Gly residues" evidence="1">
    <location>
        <begin position="1"/>
        <end position="11"/>
    </location>
</feature>
<dbReference type="Proteomes" id="UP000269945">
    <property type="component" value="Unassembled WGS sequence"/>
</dbReference>
<protein>
    <submittedName>
        <fullName evidence="2">Uncharacterized protein</fullName>
    </submittedName>
</protein>
<evidence type="ECO:0000313" key="3">
    <source>
        <dbReference type="Proteomes" id="UP000269945"/>
    </source>
</evidence>
<sequence>MRRGKGQGQGHGVHIPDHIGLPALNTGPRSKSSLCIKGNGEPRKVCEPRRARVRSVVGKTSPLCPRFPSIHTLRDYTEQSQCRVSAPSFCHVILSLAALPHQAQSHSFLLLLCLGSCQGAKGWSVSQAGSWKWNCWLIGLFLS</sequence>
<gene>
    <name evidence="2" type="ORF">BN2614_LOCUS5</name>
</gene>
<dbReference type="EMBL" id="CYRY02007310">
    <property type="protein sequence ID" value="VCW76399.1"/>
    <property type="molecule type" value="Genomic_DNA"/>
</dbReference>
<dbReference type="AlphaFoldDB" id="A0A9X9PXL9"/>
<evidence type="ECO:0000256" key="1">
    <source>
        <dbReference type="SAM" id="MobiDB-lite"/>
    </source>
</evidence>
<proteinExistence type="predicted"/>
<organism evidence="2 3">
    <name type="scientific">Gulo gulo</name>
    <name type="common">Wolverine</name>
    <name type="synonym">Gluton</name>
    <dbReference type="NCBI Taxonomy" id="48420"/>
    <lineage>
        <taxon>Eukaryota</taxon>
        <taxon>Metazoa</taxon>
        <taxon>Chordata</taxon>
        <taxon>Craniata</taxon>
        <taxon>Vertebrata</taxon>
        <taxon>Euteleostomi</taxon>
        <taxon>Mammalia</taxon>
        <taxon>Eutheria</taxon>
        <taxon>Laurasiatheria</taxon>
        <taxon>Carnivora</taxon>
        <taxon>Caniformia</taxon>
        <taxon>Musteloidea</taxon>
        <taxon>Mustelidae</taxon>
        <taxon>Guloninae</taxon>
        <taxon>Gulo</taxon>
    </lineage>
</organism>
<comment type="caution">
    <text evidence="2">The sequence shown here is derived from an EMBL/GenBank/DDBJ whole genome shotgun (WGS) entry which is preliminary data.</text>
</comment>
<reference evidence="2 3" key="1">
    <citation type="submission" date="2018-10" db="EMBL/GenBank/DDBJ databases">
        <authorList>
            <person name="Ekblom R."/>
            <person name="Jareborg N."/>
        </authorList>
    </citation>
    <scope>NUCLEOTIDE SEQUENCE [LARGE SCALE GENOMIC DNA]</scope>
    <source>
        <tissue evidence="2">Muscle</tissue>
    </source>
</reference>
<keyword evidence="3" id="KW-1185">Reference proteome</keyword>
<name>A0A9X9PXL9_GULGU</name>
<accession>A0A9X9PXL9</accession>